<dbReference type="WBParaSite" id="HCON_00073840-00001">
    <property type="protein sequence ID" value="HCON_00073840-00001"/>
    <property type="gene ID" value="HCON_00073840"/>
</dbReference>
<evidence type="ECO:0000313" key="4">
    <source>
        <dbReference type="WBParaSite" id="HCON_00073840-00001"/>
    </source>
</evidence>
<protein>
    <submittedName>
        <fullName evidence="4">Uncharacterized protein</fullName>
    </submittedName>
</protein>
<keyword evidence="3" id="KW-1185">Reference proteome</keyword>
<feature type="transmembrane region" description="Helical" evidence="2">
    <location>
        <begin position="103"/>
        <end position="128"/>
    </location>
</feature>
<keyword evidence="2" id="KW-0812">Transmembrane</keyword>
<sequence length="202" mass="23186">MKPDCSQSKRVLQKYRTSQASVPDRCFPFEALIYRFDNSTAQQCKSMMTNATTPFTNKSECTDESPLNSTKTKDEPNTDEVYLKDSSREEFRKMRRFHFGREVPVLGICLCVILDCVLIALVCFAVHLDEEEENEEEFDEFVSFEDVDEAPTRQEVETQTSPQKLPVVSHVDRGVQTEMPVTEKPSDKILAVKLDQPRQSEC</sequence>
<accession>A0A7I5E8T8</accession>
<feature type="compositionally biased region" description="Polar residues" evidence="1">
    <location>
        <begin position="55"/>
        <end position="70"/>
    </location>
</feature>
<dbReference type="OrthoDB" id="5833483at2759"/>
<feature type="region of interest" description="Disordered" evidence="1">
    <location>
        <begin position="55"/>
        <end position="79"/>
    </location>
</feature>
<keyword evidence="2" id="KW-0472">Membrane</keyword>
<evidence type="ECO:0000256" key="2">
    <source>
        <dbReference type="SAM" id="Phobius"/>
    </source>
</evidence>
<proteinExistence type="predicted"/>
<evidence type="ECO:0000313" key="3">
    <source>
        <dbReference type="Proteomes" id="UP000025227"/>
    </source>
</evidence>
<dbReference type="OMA" id="NTIGHRR"/>
<dbReference type="Proteomes" id="UP000025227">
    <property type="component" value="Unplaced"/>
</dbReference>
<keyword evidence="2" id="KW-1133">Transmembrane helix</keyword>
<name>A0A7I5E8T8_HAECO</name>
<reference evidence="4" key="1">
    <citation type="submission" date="2020-12" db="UniProtKB">
        <authorList>
            <consortium name="WormBaseParasite"/>
        </authorList>
    </citation>
    <scope>IDENTIFICATION</scope>
    <source>
        <strain evidence="4">MHco3</strain>
    </source>
</reference>
<evidence type="ECO:0000256" key="1">
    <source>
        <dbReference type="SAM" id="MobiDB-lite"/>
    </source>
</evidence>
<organism evidence="3 4">
    <name type="scientific">Haemonchus contortus</name>
    <name type="common">Barber pole worm</name>
    <dbReference type="NCBI Taxonomy" id="6289"/>
    <lineage>
        <taxon>Eukaryota</taxon>
        <taxon>Metazoa</taxon>
        <taxon>Ecdysozoa</taxon>
        <taxon>Nematoda</taxon>
        <taxon>Chromadorea</taxon>
        <taxon>Rhabditida</taxon>
        <taxon>Rhabditina</taxon>
        <taxon>Rhabditomorpha</taxon>
        <taxon>Strongyloidea</taxon>
        <taxon>Trichostrongylidae</taxon>
        <taxon>Haemonchus</taxon>
    </lineage>
</organism>
<dbReference type="AlphaFoldDB" id="A0A7I5E8T8"/>